<gene>
    <name evidence="9" type="ORF">GGQ61_001656</name>
</gene>
<evidence type="ECO:0000313" key="10">
    <source>
        <dbReference type="Proteomes" id="UP000530564"/>
    </source>
</evidence>
<evidence type="ECO:0000256" key="4">
    <source>
        <dbReference type="ARBA" id="ARBA00022798"/>
    </source>
</evidence>
<dbReference type="InterPro" id="IPR017946">
    <property type="entry name" value="PLC-like_Pdiesterase_TIM-brl"/>
</dbReference>
<sequence>MDLTRRAFALSSAALAASPATATPRAKPIVIAHRGSSGERPEHTAMAYRLAVEEGADFIEPDLVLSKDGHLVVRHENEIAGTTDVAGRPEFAARKATKVIDGERIEGWFTEDFTLAELKTLRARERLPQLRPASARFDGQEAIPTFQEVVALAKAESARTGRAIGVYPEMKHPAYFASVGLPIEARLAQALKDAGLDAEDAPVFVQCFEVEPLKTFKTLSKARRVQLVGAQTPGMVDAEGLKQIASYAHGVGPDWSLVIPTAGGALGAPTPLVSQARALGLEVHPWTVRAENRFLPAMLRSADDPAAHGDAGAVLKALYAAGVTGVFSDFPGLAVRARG</sequence>
<dbReference type="AlphaFoldDB" id="A0A839ZYX7"/>
<accession>A0A839ZYX7</accession>
<name>A0A839ZYX7_9CAUL</name>
<protein>
    <recommendedName>
        <fullName evidence="2">glycerophosphodiester phosphodiesterase</fullName>
        <ecNumber evidence="2">3.1.4.46</ecNumber>
    </recommendedName>
</protein>
<evidence type="ECO:0000313" key="9">
    <source>
        <dbReference type="EMBL" id="MBB3890939.1"/>
    </source>
</evidence>
<organism evidence="9 10">
    <name type="scientific">Phenylobacterium haematophilum</name>
    <dbReference type="NCBI Taxonomy" id="98513"/>
    <lineage>
        <taxon>Bacteria</taxon>
        <taxon>Pseudomonadati</taxon>
        <taxon>Pseudomonadota</taxon>
        <taxon>Alphaproteobacteria</taxon>
        <taxon>Caulobacterales</taxon>
        <taxon>Caulobacteraceae</taxon>
        <taxon>Phenylobacterium</taxon>
    </lineage>
</organism>
<feature type="signal peptide" evidence="7">
    <location>
        <begin position="1"/>
        <end position="22"/>
    </location>
</feature>
<dbReference type="GO" id="GO:0008889">
    <property type="term" value="F:glycerophosphodiester phosphodiesterase activity"/>
    <property type="evidence" value="ECO:0007669"/>
    <property type="project" value="UniProtKB-EC"/>
</dbReference>
<keyword evidence="3 7" id="KW-0732">Signal</keyword>
<dbReference type="InterPro" id="IPR030395">
    <property type="entry name" value="GP_PDE_dom"/>
</dbReference>
<dbReference type="GO" id="GO:0042597">
    <property type="term" value="C:periplasmic space"/>
    <property type="evidence" value="ECO:0007669"/>
    <property type="project" value="TreeGrafter"/>
</dbReference>
<dbReference type="PROSITE" id="PS51318">
    <property type="entry name" value="TAT"/>
    <property type="match status" value="1"/>
</dbReference>
<keyword evidence="10" id="KW-1185">Reference proteome</keyword>
<comment type="catalytic activity">
    <reaction evidence="6">
        <text>a sn-glycero-3-phosphodiester + H2O = an alcohol + sn-glycerol 3-phosphate + H(+)</text>
        <dbReference type="Rhea" id="RHEA:12969"/>
        <dbReference type="ChEBI" id="CHEBI:15377"/>
        <dbReference type="ChEBI" id="CHEBI:15378"/>
        <dbReference type="ChEBI" id="CHEBI:30879"/>
        <dbReference type="ChEBI" id="CHEBI:57597"/>
        <dbReference type="ChEBI" id="CHEBI:83408"/>
        <dbReference type="EC" id="3.1.4.46"/>
    </reaction>
</comment>
<evidence type="ECO:0000256" key="5">
    <source>
        <dbReference type="ARBA" id="ARBA00022801"/>
    </source>
</evidence>
<dbReference type="PROSITE" id="PS51704">
    <property type="entry name" value="GP_PDE"/>
    <property type="match status" value="1"/>
</dbReference>
<evidence type="ECO:0000256" key="2">
    <source>
        <dbReference type="ARBA" id="ARBA00012247"/>
    </source>
</evidence>
<comment type="caution">
    <text evidence="9">The sequence shown here is derived from an EMBL/GenBank/DDBJ whole genome shotgun (WGS) entry which is preliminary data.</text>
</comment>
<keyword evidence="5 9" id="KW-0378">Hydrolase</keyword>
<proteinExistence type="inferred from homology"/>
<feature type="chain" id="PRO_5032357567" description="glycerophosphodiester phosphodiesterase" evidence="7">
    <location>
        <begin position="23"/>
        <end position="339"/>
    </location>
</feature>
<dbReference type="InterPro" id="IPR006311">
    <property type="entry name" value="TAT_signal"/>
</dbReference>
<dbReference type="PANTHER" id="PTHR43620:SF7">
    <property type="entry name" value="GLYCEROPHOSPHODIESTER PHOSPHODIESTERASE GDPD5-RELATED"/>
    <property type="match status" value="1"/>
</dbReference>
<dbReference type="Gene3D" id="3.20.20.190">
    <property type="entry name" value="Phosphatidylinositol (PI) phosphodiesterase"/>
    <property type="match status" value="1"/>
</dbReference>
<evidence type="ECO:0000259" key="8">
    <source>
        <dbReference type="PROSITE" id="PS51704"/>
    </source>
</evidence>
<dbReference type="RefSeq" id="WP_183771418.1">
    <property type="nucleotide sequence ID" value="NZ_JACIDK010000002.1"/>
</dbReference>
<dbReference type="PANTHER" id="PTHR43620">
    <property type="entry name" value="GLYCEROPHOSPHORYL DIESTER PHOSPHODIESTERASE"/>
    <property type="match status" value="1"/>
</dbReference>
<dbReference type="GO" id="GO:0006071">
    <property type="term" value="P:glycerol metabolic process"/>
    <property type="evidence" value="ECO:0007669"/>
    <property type="project" value="UniProtKB-KW"/>
</dbReference>
<dbReference type="CDD" id="cd08602">
    <property type="entry name" value="GDPD_ScGlpQ1_like"/>
    <property type="match status" value="1"/>
</dbReference>
<dbReference type="EMBL" id="JACIDK010000002">
    <property type="protein sequence ID" value="MBB3890939.1"/>
    <property type="molecule type" value="Genomic_DNA"/>
</dbReference>
<comment type="similarity">
    <text evidence="1">Belongs to the glycerophosphoryl diester phosphodiesterase family.</text>
</comment>
<keyword evidence="4" id="KW-0319">Glycerol metabolism</keyword>
<evidence type="ECO:0000256" key="7">
    <source>
        <dbReference type="SAM" id="SignalP"/>
    </source>
</evidence>
<dbReference type="EC" id="3.1.4.46" evidence="2"/>
<evidence type="ECO:0000256" key="1">
    <source>
        <dbReference type="ARBA" id="ARBA00007277"/>
    </source>
</evidence>
<reference evidence="9 10" key="1">
    <citation type="submission" date="2020-08" db="EMBL/GenBank/DDBJ databases">
        <title>Genomic Encyclopedia of Type Strains, Phase IV (KMG-IV): sequencing the most valuable type-strain genomes for metagenomic binning, comparative biology and taxonomic classification.</title>
        <authorList>
            <person name="Goeker M."/>
        </authorList>
    </citation>
    <scope>NUCLEOTIDE SEQUENCE [LARGE SCALE GENOMIC DNA]</scope>
    <source>
        <strain evidence="9 10">DSM 21793</strain>
    </source>
</reference>
<dbReference type="Proteomes" id="UP000530564">
    <property type="component" value="Unassembled WGS sequence"/>
</dbReference>
<dbReference type="SUPFAM" id="SSF51695">
    <property type="entry name" value="PLC-like phosphodiesterases"/>
    <property type="match status" value="1"/>
</dbReference>
<feature type="domain" description="GP-PDE" evidence="8">
    <location>
        <begin position="28"/>
        <end position="338"/>
    </location>
</feature>
<dbReference type="Pfam" id="PF03009">
    <property type="entry name" value="GDPD"/>
    <property type="match status" value="1"/>
</dbReference>
<dbReference type="GO" id="GO:0006629">
    <property type="term" value="P:lipid metabolic process"/>
    <property type="evidence" value="ECO:0007669"/>
    <property type="project" value="InterPro"/>
</dbReference>
<evidence type="ECO:0000256" key="6">
    <source>
        <dbReference type="ARBA" id="ARBA00047512"/>
    </source>
</evidence>
<evidence type="ECO:0000256" key="3">
    <source>
        <dbReference type="ARBA" id="ARBA00022729"/>
    </source>
</evidence>